<dbReference type="InterPro" id="IPR035965">
    <property type="entry name" value="PAS-like_dom_sf"/>
</dbReference>
<organism evidence="5 6">
    <name type="scientific">Knipowitschia caucasica</name>
    <name type="common">Caucasian dwarf goby</name>
    <name type="synonym">Pomatoschistus caucasicus</name>
    <dbReference type="NCBI Taxonomy" id="637954"/>
    <lineage>
        <taxon>Eukaryota</taxon>
        <taxon>Metazoa</taxon>
        <taxon>Chordata</taxon>
        <taxon>Craniata</taxon>
        <taxon>Vertebrata</taxon>
        <taxon>Euteleostomi</taxon>
        <taxon>Actinopterygii</taxon>
        <taxon>Neopterygii</taxon>
        <taxon>Teleostei</taxon>
        <taxon>Neoteleostei</taxon>
        <taxon>Acanthomorphata</taxon>
        <taxon>Gobiaria</taxon>
        <taxon>Gobiiformes</taxon>
        <taxon>Gobioidei</taxon>
        <taxon>Gobiidae</taxon>
        <taxon>Gobiinae</taxon>
        <taxon>Knipowitschia</taxon>
    </lineage>
</organism>
<evidence type="ECO:0008006" key="7">
    <source>
        <dbReference type="Google" id="ProtNLM"/>
    </source>
</evidence>
<dbReference type="GO" id="GO:0000977">
    <property type="term" value="F:RNA polymerase II transcription regulatory region sequence-specific DNA binding"/>
    <property type="evidence" value="ECO:0007669"/>
    <property type="project" value="TreeGrafter"/>
</dbReference>
<sequence length="81" mass="9307">MSEDRIWEDHVRTMSEDRIWEDHVRTMSEDHRTLDGFVFVVSADGKILYISETASVHLGCSQSQSSTLKRTLTNHCLVKSP</sequence>
<dbReference type="EMBL" id="OZ035833">
    <property type="protein sequence ID" value="CAL1572738.1"/>
    <property type="molecule type" value="Genomic_DNA"/>
</dbReference>
<keyword evidence="3" id="KW-0804">Transcription</keyword>
<evidence type="ECO:0000313" key="5">
    <source>
        <dbReference type="EMBL" id="CAL1572738.1"/>
    </source>
</evidence>
<dbReference type="AlphaFoldDB" id="A0AAV2J934"/>
<dbReference type="InterPro" id="IPR000014">
    <property type="entry name" value="PAS"/>
</dbReference>
<evidence type="ECO:0000256" key="3">
    <source>
        <dbReference type="ARBA" id="ARBA00023163"/>
    </source>
</evidence>
<name>A0AAV2J934_KNICA</name>
<protein>
    <recommendedName>
        <fullName evidence="7">PAS domain-containing protein</fullName>
    </recommendedName>
</protein>
<dbReference type="CDD" id="cd00130">
    <property type="entry name" value="PAS"/>
    <property type="match status" value="1"/>
</dbReference>
<evidence type="ECO:0000256" key="2">
    <source>
        <dbReference type="ARBA" id="ARBA00023015"/>
    </source>
</evidence>
<dbReference type="Gene3D" id="3.30.450.20">
    <property type="entry name" value="PAS domain"/>
    <property type="match status" value="1"/>
</dbReference>
<evidence type="ECO:0000313" key="6">
    <source>
        <dbReference type="Proteomes" id="UP001497482"/>
    </source>
</evidence>
<gene>
    <name evidence="5" type="ORF">KC01_LOCUS4750</name>
</gene>
<dbReference type="Proteomes" id="UP001497482">
    <property type="component" value="Chromosome 11"/>
</dbReference>
<dbReference type="SUPFAM" id="SSF55785">
    <property type="entry name" value="PYP-like sensor domain (PAS domain)"/>
    <property type="match status" value="1"/>
</dbReference>
<comment type="subcellular location">
    <subcellularLocation>
        <location evidence="1">Nucleus</location>
    </subcellularLocation>
</comment>
<dbReference type="PANTHER" id="PTHR23043:SF36">
    <property type="entry name" value="PROTEIN SINGLE-MINDED"/>
    <property type="match status" value="1"/>
</dbReference>
<keyword evidence="4" id="KW-0539">Nucleus</keyword>
<proteinExistence type="predicted"/>
<keyword evidence="6" id="KW-1185">Reference proteome</keyword>
<keyword evidence="2" id="KW-0805">Transcription regulation</keyword>
<dbReference type="GO" id="GO:0005634">
    <property type="term" value="C:nucleus"/>
    <property type="evidence" value="ECO:0007669"/>
    <property type="project" value="UniProtKB-SubCell"/>
</dbReference>
<evidence type="ECO:0000256" key="4">
    <source>
        <dbReference type="ARBA" id="ARBA00023242"/>
    </source>
</evidence>
<dbReference type="GO" id="GO:0000981">
    <property type="term" value="F:DNA-binding transcription factor activity, RNA polymerase II-specific"/>
    <property type="evidence" value="ECO:0007669"/>
    <property type="project" value="TreeGrafter"/>
</dbReference>
<dbReference type="PANTHER" id="PTHR23043">
    <property type="entry name" value="HYPOXIA-INDUCIBLE FACTOR 1 ALPHA"/>
    <property type="match status" value="1"/>
</dbReference>
<reference evidence="5 6" key="1">
    <citation type="submission" date="2024-04" db="EMBL/GenBank/DDBJ databases">
        <authorList>
            <person name="Waldvogel A.-M."/>
            <person name="Schoenle A."/>
        </authorList>
    </citation>
    <scope>NUCLEOTIDE SEQUENCE [LARGE SCALE GENOMIC DNA]</scope>
</reference>
<evidence type="ECO:0000256" key="1">
    <source>
        <dbReference type="ARBA" id="ARBA00004123"/>
    </source>
</evidence>
<accession>A0AAV2J934</accession>